<dbReference type="InterPro" id="IPR010093">
    <property type="entry name" value="SinI_DNA-bd"/>
</dbReference>
<name>X0U1D2_9ZZZZ</name>
<protein>
    <recommendedName>
        <fullName evidence="1">Helix-turn-helix domain-containing protein</fullName>
    </recommendedName>
</protein>
<organism evidence="2">
    <name type="scientific">marine sediment metagenome</name>
    <dbReference type="NCBI Taxonomy" id="412755"/>
    <lineage>
        <taxon>unclassified sequences</taxon>
        <taxon>metagenomes</taxon>
        <taxon>ecological metagenomes</taxon>
    </lineage>
</organism>
<dbReference type="InterPro" id="IPR041657">
    <property type="entry name" value="HTH_17"/>
</dbReference>
<evidence type="ECO:0000313" key="2">
    <source>
        <dbReference type="EMBL" id="GAF93181.1"/>
    </source>
</evidence>
<dbReference type="Pfam" id="PF12728">
    <property type="entry name" value="HTH_17"/>
    <property type="match status" value="1"/>
</dbReference>
<accession>X0U1D2</accession>
<evidence type="ECO:0000259" key="1">
    <source>
        <dbReference type="Pfam" id="PF12728"/>
    </source>
</evidence>
<feature type="domain" description="Helix-turn-helix" evidence="1">
    <location>
        <begin position="6"/>
        <end position="52"/>
    </location>
</feature>
<proteinExistence type="predicted"/>
<dbReference type="GO" id="GO:0003677">
    <property type="term" value="F:DNA binding"/>
    <property type="evidence" value="ECO:0007669"/>
    <property type="project" value="InterPro"/>
</dbReference>
<dbReference type="EMBL" id="BARS01017006">
    <property type="protein sequence ID" value="GAF93181.1"/>
    <property type="molecule type" value="Genomic_DNA"/>
</dbReference>
<sequence length="146" mass="17074">MRGRCYYTLGELSELTGVSESVLEKEIQANKLKAEKLGRKYRVILSELKKYFSPEKFEDFFNNQYLSEEKIFNIAGVQKEEWKSTLILQSPDWDYVLVFTKQPDTLGEMVKVGLDCECKQERETITSERFISLLQSNQITSVSMYE</sequence>
<reference evidence="2" key="1">
    <citation type="journal article" date="2014" name="Front. Microbiol.">
        <title>High frequency of phylogenetically diverse reductive dehalogenase-homologous genes in deep subseafloor sedimentary metagenomes.</title>
        <authorList>
            <person name="Kawai M."/>
            <person name="Futagami T."/>
            <person name="Toyoda A."/>
            <person name="Takaki Y."/>
            <person name="Nishi S."/>
            <person name="Hori S."/>
            <person name="Arai W."/>
            <person name="Tsubouchi T."/>
            <person name="Morono Y."/>
            <person name="Uchiyama I."/>
            <person name="Ito T."/>
            <person name="Fujiyama A."/>
            <person name="Inagaki F."/>
            <person name="Takami H."/>
        </authorList>
    </citation>
    <scope>NUCLEOTIDE SEQUENCE</scope>
    <source>
        <strain evidence="2">Expedition CK06-06</strain>
    </source>
</reference>
<dbReference type="NCBIfam" id="TIGR01764">
    <property type="entry name" value="excise"/>
    <property type="match status" value="1"/>
</dbReference>
<comment type="caution">
    <text evidence="2">The sequence shown here is derived from an EMBL/GenBank/DDBJ whole genome shotgun (WGS) entry which is preliminary data.</text>
</comment>
<dbReference type="AlphaFoldDB" id="X0U1D2"/>
<gene>
    <name evidence="2" type="ORF">S01H1_27879</name>
</gene>